<accession>A0A6J7D1I4</accession>
<proteinExistence type="predicted"/>
<sequence>MGVEGICQDRFAAVKALFEQNFASGDDVGASVALIIDDEVVIDLWGGTATFDGGIEKPWERDTIINVWSTTKTMAALSALVLADRGEIDVDAPVARYWPEFAANGKQGVLVRHLLSHSAGLAGWQEPMMPDDLYDWEKCTSMLAAQAPWWEAGTQSGYHAITQGYLVGEVVRRASGATVGSFFADEIAGPLGADFFIGTPATADARVAHVIAPQGGITDPNATADSIAVRTMRYPKLDASASSTIPWRRAEIPAAGGHGNARSVATVQSIVSHAGQANGVRLLSEAGVARIFDEQTYGQDLVLPGVFRLGVGYGLNCPELPISPNPRTCFWGGWGGSLVVNDLDARMTFAYVMNRMGEGTTGDMRAGGLLMTAYAALAAG</sequence>
<gene>
    <name evidence="2" type="ORF">UFOPK3376_00410</name>
</gene>
<name>A0A6J7D1I4_9ZZZZ</name>
<dbReference type="PANTHER" id="PTHR43319:SF3">
    <property type="entry name" value="BETA-LACTAMASE-RELATED DOMAIN-CONTAINING PROTEIN"/>
    <property type="match status" value="1"/>
</dbReference>
<dbReference type="PANTHER" id="PTHR43319">
    <property type="entry name" value="BETA-LACTAMASE-RELATED"/>
    <property type="match status" value="1"/>
</dbReference>
<dbReference type="AlphaFoldDB" id="A0A6J7D1I4"/>
<organism evidence="2">
    <name type="scientific">freshwater metagenome</name>
    <dbReference type="NCBI Taxonomy" id="449393"/>
    <lineage>
        <taxon>unclassified sequences</taxon>
        <taxon>metagenomes</taxon>
        <taxon>ecological metagenomes</taxon>
    </lineage>
</organism>
<dbReference type="EMBL" id="CAFBLP010000006">
    <property type="protein sequence ID" value="CAB4863610.1"/>
    <property type="molecule type" value="Genomic_DNA"/>
</dbReference>
<evidence type="ECO:0000259" key="1">
    <source>
        <dbReference type="Pfam" id="PF00144"/>
    </source>
</evidence>
<feature type="domain" description="Beta-lactamase-related" evidence="1">
    <location>
        <begin position="18"/>
        <end position="363"/>
    </location>
</feature>
<protein>
    <submittedName>
        <fullName evidence="2">Unannotated protein</fullName>
    </submittedName>
</protein>
<dbReference type="InterPro" id="IPR052907">
    <property type="entry name" value="Beta-lactamase/esterase"/>
</dbReference>
<dbReference type="InterPro" id="IPR012338">
    <property type="entry name" value="Beta-lactam/transpept-like"/>
</dbReference>
<dbReference type="SUPFAM" id="SSF56601">
    <property type="entry name" value="beta-lactamase/transpeptidase-like"/>
    <property type="match status" value="1"/>
</dbReference>
<reference evidence="2" key="1">
    <citation type="submission" date="2020-05" db="EMBL/GenBank/DDBJ databases">
        <authorList>
            <person name="Chiriac C."/>
            <person name="Salcher M."/>
            <person name="Ghai R."/>
            <person name="Kavagutti S V."/>
        </authorList>
    </citation>
    <scope>NUCLEOTIDE SEQUENCE</scope>
</reference>
<dbReference type="Gene3D" id="3.40.710.10">
    <property type="entry name" value="DD-peptidase/beta-lactamase superfamily"/>
    <property type="match status" value="1"/>
</dbReference>
<dbReference type="InterPro" id="IPR001466">
    <property type="entry name" value="Beta-lactam-related"/>
</dbReference>
<evidence type="ECO:0000313" key="2">
    <source>
        <dbReference type="EMBL" id="CAB4863610.1"/>
    </source>
</evidence>
<dbReference type="Pfam" id="PF00144">
    <property type="entry name" value="Beta-lactamase"/>
    <property type="match status" value="1"/>
</dbReference>